<protein>
    <recommendedName>
        <fullName evidence="1">DUF374 domain-containing protein</fullName>
    </recommendedName>
</protein>
<reference evidence="2 3" key="1">
    <citation type="submission" date="2020-08" db="EMBL/GenBank/DDBJ databases">
        <title>Genomic Encyclopedia of Type Strains, Phase IV (KMG-IV): sequencing the most valuable type-strain genomes for metagenomic binning, comparative biology and taxonomic classification.</title>
        <authorList>
            <person name="Goeker M."/>
        </authorList>
    </citation>
    <scope>NUCLEOTIDE SEQUENCE [LARGE SCALE GENOMIC DNA]</scope>
    <source>
        <strain evidence="2 3">DSM 11099</strain>
    </source>
</reference>
<evidence type="ECO:0000259" key="1">
    <source>
        <dbReference type="Pfam" id="PF04028"/>
    </source>
</evidence>
<dbReference type="InterPro" id="IPR007172">
    <property type="entry name" value="DUF374"/>
</dbReference>
<accession>A0A7W9VWB2</accession>
<gene>
    <name evidence="2" type="ORF">HNR59_002292</name>
</gene>
<evidence type="ECO:0000313" key="3">
    <source>
        <dbReference type="Proteomes" id="UP000533306"/>
    </source>
</evidence>
<comment type="caution">
    <text evidence="2">The sequence shown here is derived from an EMBL/GenBank/DDBJ whole genome shotgun (WGS) entry which is preliminary data.</text>
</comment>
<dbReference type="EMBL" id="JACHEU010000001">
    <property type="protein sequence ID" value="MBB6012947.1"/>
    <property type="molecule type" value="Genomic_DNA"/>
</dbReference>
<name>A0A7W9VWB2_9HYPH</name>
<dbReference type="Pfam" id="PF04028">
    <property type="entry name" value="DUF374"/>
    <property type="match status" value="1"/>
</dbReference>
<dbReference type="AlphaFoldDB" id="A0A7W9VWB2"/>
<keyword evidence="3" id="KW-1185">Reference proteome</keyword>
<organism evidence="2 3">
    <name type="scientific">Aquamicrobium lusatiense</name>
    <dbReference type="NCBI Taxonomy" id="89772"/>
    <lineage>
        <taxon>Bacteria</taxon>
        <taxon>Pseudomonadati</taxon>
        <taxon>Pseudomonadota</taxon>
        <taxon>Alphaproteobacteria</taxon>
        <taxon>Hyphomicrobiales</taxon>
        <taxon>Phyllobacteriaceae</taxon>
        <taxon>Aquamicrobium</taxon>
    </lineage>
</organism>
<dbReference type="CDD" id="cd07983">
    <property type="entry name" value="LPLAT_DUF374-like"/>
    <property type="match status" value="1"/>
</dbReference>
<dbReference type="Proteomes" id="UP000533306">
    <property type="component" value="Unassembled WGS sequence"/>
</dbReference>
<feature type="domain" description="DUF374" evidence="1">
    <location>
        <begin position="94"/>
        <end position="168"/>
    </location>
</feature>
<proteinExistence type="predicted"/>
<sequence>MEQEAAPAEAQAPAVREKRQTALKRLWRRIRQPLARSRFTKAVLTSLLSWFLRLVRLTNPLTRGSTVVADGEHEHLQPGIIALWHGQHLMAPVFYPKGRPLVAMVSRSADAELNALVVEKFGIEAVRGSGGRENTRHLDKGGAKALIALKKSLVAGKNVAMIADIPHGTPRDAGLGVILLARLSGRPILPAAMTTSRRKVLEKSWDKTTINLPFGRSSFVIGTPVFVPKDADDTEMERKRQELTASLNEATAKAYALVDTAQ</sequence>
<evidence type="ECO:0000313" key="2">
    <source>
        <dbReference type="EMBL" id="MBB6012947.1"/>
    </source>
</evidence>
<dbReference type="RefSeq" id="WP_183830097.1">
    <property type="nucleotide sequence ID" value="NZ_JACHEU010000001.1"/>
</dbReference>